<evidence type="ECO:0000256" key="5">
    <source>
        <dbReference type="SAM" id="MobiDB-lite"/>
    </source>
</evidence>
<dbReference type="Pfam" id="PF00172">
    <property type="entry name" value="Zn_clus"/>
    <property type="match status" value="1"/>
</dbReference>
<sequence length="620" mass="70861">MNNRQKYTTSPCQRCKAHHKKCEARRPCSYCVKSQARCETSSGSFKFRQGSKPKPSYDFSPDQTWVDYSHNDELRLVHVDPKSRKGGEQSPQNQRDSLSSQSPEGISLDLSPPVGESPLQMHQQIDTVTVPPNQRRENTSDWQEARQPFASNIQMEPITHENETTSESLIRPTSNYREDIEFESASLFPPHRRPYPFGPLKGLPENFSHYSYTTLQEACLIRHFTEYLSSWFDTCDRDRHFELNVPERAMFCPVLRYAIYTASARHLTRLAACRHDPNNVVIFDGIALPGITSDSAVRYHDVCISYLIELSNDPKEEYNEDVLTAATILRFYEQIDAPSYGIDSEAYLNAVQFIVNTQQDDSFFATYKIHGPRRDEDVHTIPSVSLRHSACLSALRQEIWSGFLNQRPFRMPISSDNNYNFFDNANAFTWTNRILIWCADLLKFCFGHRVSMSDTEVHQRWQSLKSFEVNWETKKPAAFTPIYYEDADLETGKIFPTIWHMNACQVIGAQHIELSRILLAVSNPTLSRLGLGARSSSLILEKELQSITRRLCGLAVSNLKYPTALVNAAIGVSICGEYVAEPREQNAIIQLLTDLEYQHGWPTQATILSLQEAWKIKSAS</sequence>
<dbReference type="CDD" id="cd00067">
    <property type="entry name" value="GAL4"/>
    <property type="match status" value="1"/>
</dbReference>
<dbReference type="SUPFAM" id="SSF57701">
    <property type="entry name" value="Zn2/Cys6 DNA-binding domain"/>
    <property type="match status" value="1"/>
</dbReference>
<dbReference type="GO" id="GO:0008270">
    <property type="term" value="F:zinc ion binding"/>
    <property type="evidence" value="ECO:0007669"/>
    <property type="project" value="InterPro"/>
</dbReference>
<dbReference type="GO" id="GO:0000976">
    <property type="term" value="F:transcription cis-regulatory region binding"/>
    <property type="evidence" value="ECO:0007669"/>
    <property type="project" value="TreeGrafter"/>
</dbReference>
<dbReference type="EMBL" id="CP055900">
    <property type="protein sequence ID" value="QKX59509.1"/>
    <property type="molecule type" value="Genomic_DNA"/>
</dbReference>
<dbReference type="Proteomes" id="UP000509510">
    <property type="component" value="Chromosome III"/>
</dbReference>
<evidence type="ECO:0000256" key="3">
    <source>
        <dbReference type="ARBA" id="ARBA00023163"/>
    </source>
</evidence>
<dbReference type="PANTHER" id="PTHR37534:SF2">
    <property type="entry name" value="N-ACETYLTRANSFERASE DOMAIN-CONTAINING PROTEIN"/>
    <property type="match status" value="1"/>
</dbReference>
<dbReference type="GeneID" id="55994138"/>
<dbReference type="RefSeq" id="XP_035345687.1">
    <property type="nucleotide sequence ID" value="XM_035489794.1"/>
</dbReference>
<dbReference type="InterPro" id="IPR001138">
    <property type="entry name" value="Zn2Cys6_DnaBD"/>
</dbReference>
<name>A0A7H8QZG6_TALRU</name>
<feature type="domain" description="Zn(2)-C6 fungal-type" evidence="6">
    <location>
        <begin position="11"/>
        <end position="40"/>
    </location>
</feature>
<keyword evidence="4" id="KW-0539">Nucleus</keyword>
<keyword evidence="2" id="KW-0238">DNA-binding</keyword>
<proteinExistence type="predicted"/>
<feature type="compositionally biased region" description="Polar residues" evidence="5">
    <location>
        <begin position="89"/>
        <end position="104"/>
    </location>
</feature>
<dbReference type="AlphaFoldDB" id="A0A7H8QZG6"/>
<evidence type="ECO:0000256" key="4">
    <source>
        <dbReference type="ARBA" id="ARBA00023242"/>
    </source>
</evidence>
<keyword evidence="8" id="KW-1185">Reference proteome</keyword>
<gene>
    <name evidence="7" type="ORF">TRUGW13939_06643</name>
</gene>
<keyword evidence="1" id="KW-0805">Transcription regulation</keyword>
<dbReference type="InterPro" id="IPR036864">
    <property type="entry name" value="Zn2-C6_fun-type_DNA-bd_sf"/>
</dbReference>
<dbReference type="KEGG" id="trg:TRUGW13939_06643"/>
<protein>
    <recommendedName>
        <fullName evidence="6">Zn(2)-C6 fungal-type domain-containing protein</fullName>
    </recommendedName>
</protein>
<dbReference type="PROSITE" id="PS50048">
    <property type="entry name" value="ZN2_CY6_FUNGAL_2"/>
    <property type="match status" value="1"/>
</dbReference>
<dbReference type="OrthoDB" id="4226462at2759"/>
<dbReference type="PANTHER" id="PTHR37534">
    <property type="entry name" value="TRANSCRIPTIONAL ACTIVATOR PROTEIN UGA3"/>
    <property type="match status" value="1"/>
</dbReference>
<dbReference type="PROSITE" id="PS00463">
    <property type="entry name" value="ZN2_CY6_FUNGAL_1"/>
    <property type="match status" value="1"/>
</dbReference>
<evidence type="ECO:0000313" key="8">
    <source>
        <dbReference type="Proteomes" id="UP000509510"/>
    </source>
</evidence>
<evidence type="ECO:0000256" key="1">
    <source>
        <dbReference type="ARBA" id="ARBA00023015"/>
    </source>
</evidence>
<organism evidence="7 8">
    <name type="scientific">Talaromyces rugulosus</name>
    <name type="common">Penicillium rugulosum</name>
    <dbReference type="NCBI Taxonomy" id="121627"/>
    <lineage>
        <taxon>Eukaryota</taxon>
        <taxon>Fungi</taxon>
        <taxon>Dikarya</taxon>
        <taxon>Ascomycota</taxon>
        <taxon>Pezizomycotina</taxon>
        <taxon>Eurotiomycetes</taxon>
        <taxon>Eurotiomycetidae</taxon>
        <taxon>Eurotiales</taxon>
        <taxon>Trichocomaceae</taxon>
        <taxon>Talaromyces</taxon>
        <taxon>Talaromyces sect. Islandici</taxon>
    </lineage>
</organism>
<evidence type="ECO:0000259" key="6">
    <source>
        <dbReference type="PROSITE" id="PS50048"/>
    </source>
</evidence>
<dbReference type="GO" id="GO:0045944">
    <property type="term" value="P:positive regulation of transcription by RNA polymerase II"/>
    <property type="evidence" value="ECO:0007669"/>
    <property type="project" value="TreeGrafter"/>
</dbReference>
<evidence type="ECO:0000313" key="7">
    <source>
        <dbReference type="EMBL" id="QKX59509.1"/>
    </source>
</evidence>
<dbReference type="GO" id="GO:0000981">
    <property type="term" value="F:DNA-binding transcription factor activity, RNA polymerase II-specific"/>
    <property type="evidence" value="ECO:0007669"/>
    <property type="project" value="InterPro"/>
</dbReference>
<evidence type="ECO:0000256" key="2">
    <source>
        <dbReference type="ARBA" id="ARBA00023125"/>
    </source>
</evidence>
<accession>A0A7H8QZG6</accession>
<dbReference type="GO" id="GO:0005634">
    <property type="term" value="C:nucleus"/>
    <property type="evidence" value="ECO:0007669"/>
    <property type="project" value="TreeGrafter"/>
</dbReference>
<keyword evidence="3" id="KW-0804">Transcription</keyword>
<reference evidence="8" key="1">
    <citation type="submission" date="2020-06" db="EMBL/GenBank/DDBJ databases">
        <title>A chromosome-scale genome assembly of Talaromyces rugulosus W13939.</title>
        <authorList>
            <person name="Wang B."/>
            <person name="Guo L."/>
            <person name="Ye K."/>
            <person name="Wang L."/>
        </authorList>
    </citation>
    <scope>NUCLEOTIDE SEQUENCE [LARGE SCALE GENOMIC DNA]</scope>
    <source>
        <strain evidence="8">W13939</strain>
    </source>
</reference>
<feature type="region of interest" description="Disordered" evidence="5">
    <location>
        <begin position="80"/>
        <end position="118"/>
    </location>
</feature>